<reference evidence="10 11" key="1">
    <citation type="submission" date="2020-08" db="EMBL/GenBank/DDBJ databases">
        <title>Genome public.</title>
        <authorList>
            <person name="Liu C."/>
            <person name="Sun Q."/>
        </authorList>
    </citation>
    <scope>NUCLEOTIDE SEQUENCE [LARGE SCALE GENOMIC DNA]</scope>
    <source>
        <strain evidence="10 11">New-7</strain>
    </source>
</reference>
<comment type="cofactor">
    <cofactor evidence="9">
        <name>Mg(2+)</name>
        <dbReference type="ChEBI" id="CHEBI:18420"/>
    </cofactor>
</comment>
<feature type="binding site" evidence="9">
    <location>
        <position position="42"/>
    </location>
    <ligand>
        <name>substrate</name>
    </ligand>
</feature>
<feature type="binding site" evidence="9">
    <location>
        <position position="17"/>
    </location>
    <ligand>
        <name>Mg(2+)</name>
        <dbReference type="ChEBI" id="CHEBI:18420"/>
    </ligand>
</feature>
<organism evidence="10 11">
    <name type="scientific">Alistipes hominis</name>
    <dbReference type="NCBI Taxonomy" id="2763015"/>
    <lineage>
        <taxon>Bacteria</taxon>
        <taxon>Pseudomonadati</taxon>
        <taxon>Bacteroidota</taxon>
        <taxon>Bacteroidia</taxon>
        <taxon>Bacteroidales</taxon>
        <taxon>Rikenellaceae</taxon>
        <taxon>Alistipes</taxon>
    </lineage>
</organism>
<evidence type="ECO:0000256" key="3">
    <source>
        <dbReference type="ARBA" id="ARBA00022723"/>
    </source>
</evidence>
<dbReference type="PANTHER" id="PTHR43210:SF2">
    <property type="entry name" value="ATP-DEPENDENT DETHIOBIOTIN SYNTHETASE BIOD 2"/>
    <property type="match status" value="1"/>
</dbReference>
<dbReference type="PANTHER" id="PTHR43210">
    <property type="entry name" value="DETHIOBIOTIN SYNTHETASE"/>
    <property type="match status" value="1"/>
</dbReference>
<keyword evidence="11" id="KW-1185">Reference proteome</keyword>
<evidence type="ECO:0000256" key="2">
    <source>
        <dbReference type="ARBA" id="ARBA00022598"/>
    </source>
</evidence>
<name>A0ABR7CJ58_9BACT</name>
<dbReference type="RefSeq" id="WP_101570982.1">
    <property type="nucleotide sequence ID" value="NZ_JACOOK010000001.1"/>
</dbReference>
<comment type="catalytic activity">
    <reaction evidence="8">
        <text>(7R,8S)-8-amino-7-(carboxyamino)nonanoate + ATP = (4R,5S)-dethiobiotin + ADP + phosphate + H(+)</text>
        <dbReference type="Rhea" id="RHEA:63684"/>
        <dbReference type="ChEBI" id="CHEBI:15378"/>
        <dbReference type="ChEBI" id="CHEBI:30616"/>
        <dbReference type="ChEBI" id="CHEBI:43474"/>
        <dbReference type="ChEBI" id="CHEBI:149470"/>
        <dbReference type="ChEBI" id="CHEBI:149473"/>
        <dbReference type="ChEBI" id="CHEBI:456216"/>
    </reaction>
</comment>
<sequence length="219" mass="24396">MKKVYFVTGIDTDAGKSIVTGVLARDWAGRGRRVVTQKFIQTGCPGLSEDIETHRRIMGTGLLPEDLDGTTCPIVFTYPASPHLAAAIDSRRIDLSLIGKCTEKLLEKYDVVLLEGAGGLFVPLEGLYNTIDYVAERRLPVILVTSPRLGSINHTLLSLEACRNRNIEVAKVVYNLYPPTDAPITDGTRDYLKTYLREFHPQARWLEVNDRYEVSEGSL</sequence>
<keyword evidence="7 9" id="KW-0460">Magnesium</keyword>
<dbReference type="Gene3D" id="3.40.50.300">
    <property type="entry name" value="P-loop containing nucleotide triphosphate hydrolases"/>
    <property type="match status" value="1"/>
</dbReference>
<gene>
    <name evidence="9 10" type="primary">bioD</name>
    <name evidence="10" type="ORF">H8S08_01430</name>
</gene>
<feature type="binding site" evidence="9">
    <location>
        <position position="50"/>
    </location>
    <ligand>
        <name>ATP</name>
        <dbReference type="ChEBI" id="CHEBI:30616"/>
    </ligand>
</feature>
<feature type="binding site" evidence="9">
    <location>
        <begin position="115"/>
        <end position="118"/>
    </location>
    <ligand>
        <name>ATP</name>
        <dbReference type="ChEBI" id="CHEBI:30616"/>
    </ligand>
</feature>
<evidence type="ECO:0000256" key="8">
    <source>
        <dbReference type="ARBA" id="ARBA00047386"/>
    </source>
</evidence>
<feature type="binding site" evidence="9">
    <location>
        <position position="115"/>
    </location>
    <ligand>
        <name>Mg(2+)</name>
        <dbReference type="ChEBI" id="CHEBI:18420"/>
    </ligand>
</feature>
<evidence type="ECO:0000256" key="6">
    <source>
        <dbReference type="ARBA" id="ARBA00022840"/>
    </source>
</evidence>
<evidence type="ECO:0000256" key="9">
    <source>
        <dbReference type="HAMAP-Rule" id="MF_00336"/>
    </source>
</evidence>
<comment type="subunit">
    <text evidence="9">Homodimer.</text>
</comment>
<keyword evidence="2 9" id="KW-0436">Ligase</keyword>
<protein>
    <recommendedName>
        <fullName evidence="9">ATP-dependent dethiobiotin synthetase BioD</fullName>
        <ecNumber evidence="9">6.3.3.3</ecNumber>
    </recommendedName>
    <alternativeName>
        <fullName evidence="9">DTB synthetase</fullName>
        <shortName evidence="9">DTBS</shortName>
    </alternativeName>
    <alternativeName>
        <fullName evidence="9">Dethiobiotin synthase</fullName>
    </alternativeName>
</protein>
<evidence type="ECO:0000256" key="5">
    <source>
        <dbReference type="ARBA" id="ARBA00022756"/>
    </source>
</evidence>
<evidence type="ECO:0000256" key="4">
    <source>
        <dbReference type="ARBA" id="ARBA00022741"/>
    </source>
</evidence>
<comment type="catalytic activity">
    <reaction evidence="9">
        <text>(7R,8S)-7,8-diammoniononanoate + CO2 + ATP = (4R,5S)-dethiobiotin + ADP + phosphate + 3 H(+)</text>
        <dbReference type="Rhea" id="RHEA:15805"/>
        <dbReference type="ChEBI" id="CHEBI:15378"/>
        <dbReference type="ChEBI" id="CHEBI:16526"/>
        <dbReference type="ChEBI" id="CHEBI:30616"/>
        <dbReference type="ChEBI" id="CHEBI:43474"/>
        <dbReference type="ChEBI" id="CHEBI:149469"/>
        <dbReference type="ChEBI" id="CHEBI:149473"/>
        <dbReference type="ChEBI" id="CHEBI:456216"/>
        <dbReference type="EC" id="6.3.3.3"/>
    </reaction>
</comment>
<dbReference type="Pfam" id="PF13500">
    <property type="entry name" value="AAA_26"/>
    <property type="match status" value="1"/>
</dbReference>
<feature type="binding site" evidence="9">
    <location>
        <begin position="13"/>
        <end position="18"/>
    </location>
    <ligand>
        <name>ATP</name>
        <dbReference type="ChEBI" id="CHEBI:30616"/>
    </ligand>
</feature>
<comment type="function">
    <text evidence="9">Catalyzes a mechanistically unusual reaction, the ATP-dependent insertion of CO2 between the N7 and N8 nitrogen atoms of 7,8-diaminopelargonic acid (DAPA, also called 7,8-diammoniononanoate) to form a ureido ring.</text>
</comment>
<dbReference type="SUPFAM" id="SSF52540">
    <property type="entry name" value="P-loop containing nucleoside triphosphate hydrolases"/>
    <property type="match status" value="1"/>
</dbReference>
<comment type="caution">
    <text evidence="10">The sequence shown here is derived from an EMBL/GenBank/DDBJ whole genome shotgun (WGS) entry which is preliminary data.</text>
</comment>
<dbReference type="PIRSF" id="PIRSF006755">
    <property type="entry name" value="DTB_synth"/>
    <property type="match status" value="1"/>
</dbReference>
<dbReference type="CDD" id="cd03109">
    <property type="entry name" value="DTBS"/>
    <property type="match status" value="1"/>
</dbReference>
<feature type="active site" evidence="9">
    <location>
        <position position="38"/>
    </location>
</feature>
<dbReference type="InterPro" id="IPR027417">
    <property type="entry name" value="P-loop_NTPase"/>
</dbReference>
<evidence type="ECO:0000313" key="10">
    <source>
        <dbReference type="EMBL" id="MBC5615682.1"/>
    </source>
</evidence>
<evidence type="ECO:0000256" key="1">
    <source>
        <dbReference type="ARBA" id="ARBA00022490"/>
    </source>
</evidence>
<dbReference type="NCBIfam" id="TIGR00347">
    <property type="entry name" value="bioD"/>
    <property type="match status" value="1"/>
</dbReference>
<keyword evidence="4 9" id="KW-0547">Nucleotide-binding</keyword>
<dbReference type="Proteomes" id="UP000636891">
    <property type="component" value="Unassembled WGS sequence"/>
</dbReference>
<evidence type="ECO:0000256" key="7">
    <source>
        <dbReference type="ARBA" id="ARBA00022842"/>
    </source>
</evidence>
<keyword evidence="6 9" id="KW-0067">ATP-binding</keyword>
<dbReference type="EC" id="6.3.3.3" evidence="9"/>
<proteinExistence type="inferred from homology"/>
<evidence type="ECO:0000313" key="11">
    <source>
        <dbReference type="Proteomes" id="UP000636891"/>
    </source>
</evidence>
<feature type="binding site" evidence="9">
    <location>
        <position position="50"/>
    </location>
    <ligand>
        <name>Mg(2+)</name>
        <dbReference type="ChEBI" id="CHEBI:18420"/>
    </ligand>
</feature>
<comment type="subcellular location">
    <subcellularLocation>
        <location evidence="9">Cytoplasm</location>
    </subcellularLocation>
</comment>
<comment type="similarity">
    <text evidence="9">Belongs to the dethiobiotin synthetase family.</text>
</comment>
<accession>A0ABR7CJ58</accession>
<keyword evidence="1 9" id="KW-0963">Cytoplasm</keyword>
<dbReference type="GO" id="GO:0004141">
    <property type="term" value="F:dethiobiotin synthase activity"/>
    <property type="evidence" value="ECO:0007669"/>
    <property type="project" value="UniProtKB-EC"/>
</dbReference>
<comment type="pathway">
    <text evidence="9">Cofactor biosynthesis; biotin biosynthesis; biotin from 7,8-diaminononanoate: step 1/2.</text>
</comment>
<keyword evidence="5 9" id="KW-0093">Biotin biosynthesis</keyword>
<dbReference type="EMBL" id="JACOOK010000001">
    <property type="protein sequence ID" value="MBC5615682.1"/>
    <property type="molecule type" value="Genomic_DNA"/>
</dbReference>
<dbReference type="InterPro" id="IPR004472">
    <property type="entry name" value="DTB_synth_BioD"/>
</dbReference>
<dbReference type="HAMAP" id="MF_00336">
    <property type="entry name" value="BioD"/>
    <property type="match status" value="1"/>
</dbReference>
<keyword evidence="3 9" id="KW-0479">Metal-binding</keyword>
<comment type="caution">
    <text evidence="9">Lacks conserved residue(s) required for the propagation of feature annotation.</text>
</comment>